<proteinExistence type="predicted"/>
<dbReference type="EMBL" id="KR704893">
    <property type="protein sequence ID" value="AKN20879.1"/>
    <property type="molecule type" value="Genomic_DNA"/>
</dbReference>
<accession>A0A0H3YE49</accession>
<keyword evidence="1" id="KW-1133">Transmembrane helix</keyword>
<keyword evidence="1" id="KW-0812">Transmembrane</keyword>
<keyword evidence="1" id="KW-0472">Membrane</keyword>
<name>A0A0H3YE49_AERSA</name>
<evidence type="ECO:0000256" key="1">
    <source>
        <dbReference type="SAM" id="Phobius"/>
    </source>
</evidence>
<organism evidence="2">
    <name type="scientific">Aeromonas salmonicida</name>
    <dbReference type="NCBI Taxonomy" id="645"/>
    <lineage>
        <taxon>Bacteria</taxon>
        <taxon>Pseudomonadati</taxon>
        <taxon>Pseudomonadota</taxon>
        <taxon>Gammaproteobacteria</taxon>
        <taxon>Aeromonadales</taxon>
        <taxon>Aeromonadaceae</taxon>
        <taxon>Aeromonas</taxon>
    </lineage>
</organism>
<sequence length="288" mass="33639">MRHNSGMILPMTLMIMTILISITMMMIVRTEGMVSEQVYERNKWDARLRINDAEHRLFLSMLVGEQEPGGFSLGDTYIPVDGHPLKLKNDVTVRIQDQAGLLSLRYYDHDKMSRVLSSYKIQDAKHIADEIFNWQDKFNKYKYGRGAPFRTLDEVMMISGISHAVFNNKYGDGLRDYITLLGSSWTNYAAIPDSLLSRGIYDFTSGDLDKIKKLKRDRKWASLSAILRENSLGNEGLELTQSSRYYIYYEYNGFRGRGEYQIRTSSRFPPRRSLWYFPDYERLWVAHD</sequence>
<dbReference type="AlphaFoldDB" id="A0A0H3YE49"/>
<protein>
    <submittedName>
        <fullName evidence="2">SpsK</fullName>
    </submittedName>
</protein>
<evidence type="ECO:0000313" key="2">
    <source>
        <dbReference type="EMBL" id="AKN20879.1"/>
    </source>
</evidence>
<reference evidence="2" key="1">
    <citation type="journal article" date="2015" name="Mar. Drugs">
        <title>Functional Genomics of the Aeromonas salmonicida Lipopolysaccharide O-Antigen and A-Layer from Typical and Atypical Strains.</title>
        <authorList>
            <person name="Merino S."/>
            <person name="de Mendoza E."/>
            <person name="Canals R."/>
            <person name="Tomas J.M."/>
        </authorList>
    </citation>
    <scope>NUCLEOTIDE SEQUENCE</scope>
    <source>
        <strain evidence="2">A450</strain>
    </source>
</reference>
<feature type="transmembrane region" description="Helical" evidence="1">
    <location>
        <begin position="7"/>
        <end position="28"/>
    </location>
</feature>